<keyword evidence="1 2" id="KW-0732">Signal</keyword>
<dbReference type="Gene3D" id="2.60.40.10">
    <property type="entry name" value="Immunoglobulins"/>
    <property type="match status" value="3"/>
</dbReference>
<dbReference type="SUPFAM" id="SSF81296">
    <property type="entry name" value="E set domains"/>
    <property type="match status" value="1"/>
</dbReference>
<sequence>MLKQTIMKLKHLVIIAISLISSSAVAQVPYINKISPNSAAVGETINIIGSDFPTSNVTVFFGGVAATTVDASASLLIATVPYGATFEQISVVNTLTGDIAYSNQKFFNTFEAADLGADEINDHLSSQVTNNTNEFQTQDLCTCDLDKDGDLDIILSNVGSNNITVFTNTSTAPGSSNASFVKSSISNTQKVTNVICGDLDGDGYADLVANELGGSGLLYIYRNTTAADGSVDAPVFAAKQTVQIPNLSNGDIRKPGKIAIADLDLDGHPELVALAEDDNSLFIYQNSSTPETITLNATPVILTASENSGTAGLGGLEIADMNNDGFPEIITSNFTDRGLYVFENHSNPGNFSFNSPQFVDSGASIRTIKVGDLDQNGFADIVLSNSDVSIHLVEIIANTSTTVGSTPTFANSFEIQDIQRSWGLDLGDIDGDGDLDIVFASVGTNNFYVLTNDNPTSIAAASYSVSNVPLTNNSRNIKIADLDNDGRPDFVFTNNSTAAAQGAMGIKYNEVCFDPEITVDGSTKLCTGETVDLIAPETGLSYIWKKNGTIIAATSRTLTVTESDAGNYTVAIADACSNDSPAITVQSLSASYTTPSFTFNTNTPCVGEDLSVNIISDPSTSNFKLTGPNNFEVEGTDVTAITVSSVDINSSGSYVLTTTSSSSGCEINSAPVTLEVVVLPTVTVNNEEADQICDGSSLTLTTSTFSGYTYDWKLNGSSFTPAQTDPAGLTITDEGDYSVTILKSGCAETSEERTITKNTPPVASFTPSATTLCEGADISYIATSTGDTGLTLVNTWDFGDGSTATGNTVSHAHASAGTYTVSLTTSYAGVTNCTYTPTTQEITITATPSGSALNLIRSDNSDPVNYEKCEESSLLLRVQDPYTSYNWKTISGTDTTTVSQTSTAQISGESRTTVLLRDDLQCSFYASEVQVSNYINGGISILPTGSNQIVSDPTLGQIINLEEDQYTINLSTDATSPVWTPEDIIDNPTAIDVLVTPSSAREQVFLSGIDLQDCQATDSVLLITPGVRADKSFTPNGDGINDCWQISNVSGTDCEITIFDAKGRKVKDISFSPDNSFDDCVWDGRANGQEMPNGTYYFRMSCSDSENESGGAIFMAR</sequence>
<evidence type="ECO:0000259" key="4">
    <source>
        <dbReference type="PROSITE" id="PS50835"/>
    </source>
</evidence>
<dbReference type="STRING" id="156994.SAMN04488028_109138"/>
<feature type="signal peptide" evidence="2">
    <location>
        <begin position="1"/>
        <end position="26"/>
    </location>
</feature>
<dbReference type="Gene3D" id="2.60.40.4070">
    <property type="match status" value="1"/>
</dbReference>
<dbReference type="InterPro" id="IPR028994">
    <property type="entry name" value="Integrin_alpha_N"/>
</dbReference>
<dbReference type="InterPro" id="IPR013517">
    <property type="entry name" value="FG-GAP"/>
</dbReference>
<dbReference type="PANTHER" id="PTHR44103:SF1">
    <property type="entry name" value="PROPROTEIN CONVERTASE P"/>
    <property type="match status" value="1"/>
</dbReference>
<dbReference type="InterPro" id="IPR035986">
    <property type="entry name" value="PKD_dom_sf"/>
</dbReference>
<feature type="chain" id="PRO_5009921765" evidence="2">
    <location>
        <begin position="27"/>
        <end position="1117"/>
    </location>
</feature>
<dbReference type="InterPro" id="IPR007110">
    <property type="entry name" value="Ig-like_dom"/>
</dbReference>
<dbReference type="Pfam" id="PF13517">
    <property type="entry name" value="FG-GAP_3"/>
    <property type="match status" value="3"/>
</dbReference>
<dbReference type="SUPFAM" id="SSF69318">
    <property type="entry name" value="Integrin alpha N-terminal domain"/>
    <property type="match status" value="1"/>
</dbReference>
<dbReference type="PROSITE" id="PS50835">
    <property type="entry name" value="IG_LIKE"/>
    <property type="match status" value="1"/>
</dbReference>
<dbReference type="PROSITE" id="PS50093">
    <property type="entry name" value="PKD"/>
    <property type="match status" value="1"/>
</dbReference>
<evidence type="ECO:0000256" key="1">
    <source>
        <dbReference type="ARBA" id="ARBA00022729"/>
    </source>
</evidence>
<dbReference type="EMBL" id="FRAA01000009">
    <property type="protein sequence ID" value="SHK83404.1"/>
    <property type="molecule type" value="Genomic_DNA"/>
</dbReference>
<proteinExistence type="predicted"/>
<evidence type="ECO:0000256" key="2">
    <source>
        <dbReference type="SAM" id="SignalP"/>
    </source>
</evidence>
<protein>
    <submittedName>
        <fullName evidence="5">Gliding motility-associated C-terminal domain-containing protein</fullName>
    </submittedName>
</protein>
<dbReference type="RefSeq" id="WP_084190660.1">
    <property type="nucleotide sequence ID" value="NZ_FRAA01000009.1"/>
</dbReference>
<dbReference type="NCBIfam" id="TIGR04131">
    <property type="entry name" value="Bac_Flav_CTERM"/>
    <property type="match status" value="1"/>
</dbReference>
<dbReference type="PANTHER" id="PTHR44103">
    <property type="entry name" value="PROPROTEIN CONVERTASE P"/>
    <property type="match status" value="1"/>
</dbReference>
<dbReference type="Gene3D" id="2.130.10.130">
    <property type="entry name" value="Integrin alpha, N-terminal"/>
    <property type="match status" value="1"/>
</dbReference>
<dbReference type="InterPro" id="IPR022409">
    <property type="entry name" value="PKD/Chitinase_dom"/>
</dbReference>
<feature type="domain" description="PKD" evidence="3">
    <location>
        <begin position="761"/>
        <end position="826"/>
    </location>
</feature>
<dbReference type="AlphaFoldDB" id="A0A1M6VPX3"/>
<dbReference type="Proteomes" id="UP000184474">
    <property type="component" value="Unassembled WGS sequence"/>
</dbReference>
<reference evidence="6" key="1">
    <citation type="submission" date="2016-11" db="EMBL/GenBank/DDBJ databases">
        <authorList>
            <person name="Varghese N."/>
            <person name="Submissions S."/>
        </authorList>
    </citation>
    <scope>NUCLEOTIDE SEQUENCE [LARGE SCALE GENOMIC DNA]</scope>
    <source>
        <strain evidence="6">DSM 26134</strain>
    </source>
</reference>
<feature type="domain" description="Ig-like" evidence="4">
    <location>
        <begin position="488"/>
        <end position="589"/>
    </location>
</feature>
<dbReference type="InterPro" id="IPR026341">
    <property type="entry name" value="T9SS_type_B"/>
</dbReference>
<dbReference type="CDD" id="cd00146">
    <property type="entry name" value="PKD"/>
    <property type="match status" value="1"/>
</dbReference>
<accession>A0A1M6VPX3</accession>
<dbReference type="SMART" id="SM00089">
    <property type="entry name" value="PKD"/>
    <property type="match status" value="1"/>
</dbReference>
<evidence type="ECO:0000313" key="6">
    <source>
        <dbReference type="Proteomes" id="UP000184474"/>
    </source>
</evidence>
<keyword evidence="6" id="KW-1185">Reference proteome</keyword>
<dbReference type="InterPro" id="IPR000601">
    <property type="entry name" value="PKD_dom"/>
</dbReference>
<dbReference type="InterPro" id="IPR013783">
    <property type="entry name" value="Ig-like_fold"/>
</dbReference>
<dbReference type="SUPFAM" id="SSF49299">
    <property type="entry name" value="PKD domain"/>
    <property type="match status" value="1"/>
</dbReference>
<dbReference type="Pfam" id="PF13585">
    <property type="entry name" value="CHU_C"/>
    <property type="match status" value="1"/>
</dbReference>
<evidence type="ECO:0000259" key="3">
    <source>
        <dbReference type="PROSITE" id="PS50093"/>
    </source>
</evidence>
<gene>
    <name evidence="5" type="ORF">SAMN04488028_109138</name>
</gene>
<dbReference type="InterPro" id="IPR014756">
    <property type="entry name" value="Ig_E-set"/>
</dbReference>
<organism evidence="5 6">
    <name type="scientific">Reichenbachiella agariperforans</name>
    <dbReference type="NCBI Taxonomy" id="156994"/>
    <lineage>
        <taxon>Bacteria</taxon>
        <taxon>Pseudomonadati</taxon>
        <taxon>Bacteroidota</taxon>
        <taxon>Cytophagia</taxon>
        <taxon>Cytophagales</taxon>
        <taxon>Reichenbachiellaceae</taxon>
        <taxon>Reichenbachiella</taxon>
    </lineage>
</organism>
<name>A0A1M6VPX3_REIAG</name>
<evidence type="ECO:0000313" key="5">
    <source>
        <dbReference type="EMBL" id="SHK83404.1"/>
    </source>
</evidence>
<dbReference type="Pfam" id="PF18911">
    <property type="entry name" value="PKD_4"/>
    <property type="match status" value="1"/>
</dbReference>